<protein>
    <submittedName>
        <fullName evidence="10">ABC-2 type transport system permease protein</fullName>
    </submittedName>
</protein>
<dbReference type="Proteomes" id="UP001232584">
    <property type="component" value="Unassembled WGS sequence"/>
</dbReference>
<keyword evidence="11" id="KW-1185">Reference proteome</keyword>
<reference evidence="10 11" key="1">
    <citation type="submission" date="2023-07" db="EMBL/GenBank/DDBJ databases">
        <title>Genomic Encyclopedia of Type Strains, Phase IV (KMG-IV): sequencing the most valuable type-strain genomes for metagenomic binning, comparative biology and taxonomic classification.</title>
        <authorList>
            <person name="Goeker M."/>
        </authorList>
    </citation>
    <scope>NUCLEOTIDE SEQUENCE [LARGE SCALE GENOMIC DNA]</scope>
    <source>
        <strain evidence="10 11">DSM 15049</strain>
    </source>
</reference>
<feature type="transmembrane region" description="Helical" evidence="8">
    <location>
        <begin position="271"/>
        <end position="288"/>
    </location>
</feature>
<evidence type="ECO:0000313" key="11">
    <source>
        <dbReference type="Proteomes" id="UP001232584"/>
    </source>
</evidence>
<evidence type="ECO:0000256" key="3">
    <source>
        <dbReference type="ARBA" id="ARBA00022448"/>
    </source>
</evidence>
<sequence length="352" mass="40216">MRIKAIIIRIIKQTIHDKRTLALMMIAPMIVMALVYFLFNSNEDKLLNIGVYNTSDEFNENLEKSDLNVKKYSNKNEIEDKIINDNLDAFIVEGNNKLEVTYENSSPINTKEIQAKLQSTLLKDEFLKISSMANNKIDKSKIQQNYVYSNEELTYFDTISSILIGFFVFFFVFLVSGISLLKERTTGTLDRLLSTPIKRSEIVIGYLIGYGIFAIMQTILIVLFSIYILNINIEGSIPLVVIVNILIALVALSLGLLLSTFANSEFQIMQFIPIIIVPQIFFTGLIPIENMDGWLQNISKIIPLYYGTNALNGIFVKGFNFNNIYNDCIILIIFILVLYALNIFGLKRYRKI</sequence>
<comment type="similarity">
    <text evidence="2">Belongs to the ABC-2 integral membrane protein family.</text>
</comment>
<dbReference type="RefSeq" id="WP_307504877.1">
    <property type="nucleotide sequence ID" value="NZ_BAAACE010000028.1"/>
</dbReference>
<feature type="transmembrane region" description="Helical" evidence="8">
    <location>
        <begin position="235"/>
        <end position="259"/>
    </location>
</feature>
<keyword evidence="5 8" id="KW-0812">Transmembrane</keyword>
<evidence type="ECO:0000256" key="8">
    <source>
        <dbReference type="SAM" id="Phobius"/>
    </source>
</evidence>
<dbReference type="Pfam" id="PF12698">
    <property type="entry name" value="ABC2_membrane_3"/>
    <property type="match status" value="1"/>
</dbReference>
<evidence type="ECO:0000256" key="2">
    <source>
        <dbReference type="ARBA" id="ARBA00007783"/>
    </source>
</evidence>
<proteinExistence type="inferred from homology"/>
<feature type="transmembrane region" description="Helical" evidence="8">
    <location>
        <begin position="202"/>
        <end position="229"/>
    </location>
</feature>
<evidence type="ECO:0000256" key="6">
    <source>
        <dbReference type="ARBA" id="ARBA00022989"/>
    </source>
</evidence>
<evidence type="ECO:0000256" key="4">
    <source>
        <dbReference type="ARBA" id="ARBA00022475"/>
    </source>
</evidence>
<evidence type="ECO:0000259" key="9">
    <source>
        <dbReference type="PROSITE" id="PS51012"/>
    </source>
</evidence>
<dbReference type="InterPro" id="IPR013525">
    <property type="entry name" value="ABC2_TM"/>
</dbReference>
<comment type="caution">
    <text evidence="10">The sequence shown here is derived from an EMBL/GenBank/DDBJ whole genome shotgun (WGS) entry which is preliminary data.</text>
</comment>
<dbReference type="InterPro" id="IPR047817">
    <property type="entry name" value="ABC2_TM_bact-type"/>
</dbReference>
<evidence type="ECO:0000256" key="5">
    <source>
        <dbReference type="ARBA" id="ARBA00022692"/>
    </source>
</evidence>
<dbReference type="PROSITE" id="PS51012">
    <property type="entry name" value="ABC_TM2"/>
    <property type="match status" value="1"/>
</dbReference>
<dbReference type="PANTHER" id="PTHR30294">
    <property type="entry name" value="MEMBRANE COMPONENT OF ABC TRANSPORTER YHHJ-RELATED"/>
    <property type="match status" value="1"/>
</dbReference>
<organism evidence="10 11">
    <name type="scientific">Paraclostridium ghonii</name>
    <dbReference type="NCBI Taxonomy" id="29358"/>
    <lineage>
        <taxon>Bacteria</taxon>
        <taxon>Bacillati</taxon>
        <taxon>Bacillota</taxon>
        <taxon>Clostridia</taxon>
        <taxon>Peptostreptococcales</taxon>
        <taxon>Peptostreptococcaceae</taxon>
        <taxon>Paraclostridium</taxon>
    </lineage>
</organism>
<comment type="subcellular location">
    <subcellularLocation>
        <location evidence="1">Cell membrane</location>
        <topology evidence="1">Multi-pass membrane protein</topology>
    </subcellularLocation>
</comment>
<keyword evidence="6 8" id="KW-1133">Transmembrane helix</keyword>
<evidence type="ECO:0000313" key="10">
    <source>
        <dbReference type="EMBL" id="MDQ0556181.1"/>
    </source>
</evidence>
<evidence type="ECO:0000256" key="1">
    <source>
        <dbReference type="ARBA" id="ARBA00004651"/>
    </source>
</evidence>
<feature type="transmembrane region" description="Helical" evidence="8">
    <location>
        <begin position="159"/>
        <end position="181"/>
    </location>
</feature>
<dbReference type="EMBL" id="JAUSWG010000004">
    <property type="protein sequence ID" value="MDQ0556181.1"/>
    <property type="molecule type" value="Genomic_DNA"/>
</dbReference>
<feature type="transmembrane region" description="Helical" evidence="8">
    <location>
        <begin position="324"/>
        <end position="346"/>
    </location>
</feature>
<feature type="transmembrane region" description="Helical" evidence="8">
    <location>
        <begin position="21"/>
        <end position="39"/>
    </location>
</feature>
<evidence type="ECO:0000256" key="7">
    <source>
        <dbReference type="ARBA" id="ARBA00023136"/>
    </source>
</evidence>
<feature type="domain" description="ABC transmembrane type-2" evidence="9">
    <location>
        <begin position="114"/>
        <end position="349"/>
    </location>
</feature>
<keyword evidence="3" id="KW-0813">Transport</keyword>
<dbReference type="InterPro" id="IPR051449">
    <property type="entry name" value="ABC-2_transporter_component"/>
</dbReference>
<name>A0ABU0MZ86_9FIRM</name>
<gene>
    <name evidence="10" type="ORF">QOZ92_001294</name>
</gene>
<accession>A0ABU0MZ86</accession>
<keyword evidence="4" id="KW-1003">Cell membrane</keyword>
<keyword evidence="7 8" id="KW-0472">Membrane</keyword>
<dbReference type="PANTHER" id="PTHR30294:SF38">
    <property type="entry name" value="TRANSPORT PERMEASE PROTEIN"/>
    <property type="match status" value="1"/>
</dbReference>